<gene>
    <name evidence="1" type="ORF">H9Q79_18210</name>
</gene>
<dbReference type="InterPro" id="IPR009711">
    <property type="entry name" value="UPF0473"/>
</dbReference>
<evidence type="ECO:0000313" key="2">
    <source>
        <dbReference type="Proteomes" id="UP000515860"/>
    </source>
</evidence>
<dbReference type="EMBL" id="CP060635">
    <property type="protein sequence ID" value="QNM08736.1"/>
    <property type="molecule type" value="Genomic_DNA"/>
</dbReference>
<dbReference type="AlphaFoldDB" id="A0A7G9GD54"/>
<evidence type="ECO:0000313" key="1">
    <source>
        <dbReference type="EMBL" id="QNM08736.1"/>
    </source>
</evidence>
<accession>A0A7G9GD54</accession>
<keyword evidence="2" id="KW-1185">Reference proteome</keyword>
<reference evidence="1 2" key="1">
    <citation type="submission" date="2020-08" db="EMBL/GenBank/DDBJ databases">
        <authorList>
            <person name="Liu C."/>
            <person name="Sun Q."/>
        </authorList>
    </citation>
    <scope>NUCLEOTIDE SEQUENCE [LARGE SCALE GENOMIC DNA]</scope>
    <source>
        <strain evidence="1 2">NSJ-29</strain>
    </source>
</reference>
<dbReference type="Pfam" id="PF06949">
    <property type="entry name" value="DUF1292"/>
    <property type="match status" value="1"/>
</dbReference>
<sequence>MEKIGFVTDDGDEVEFYVEEETRVNGISYLLVTDSDGEEANAYILKDMSADGDTDADYVMVEDEVEFEAIARVFQQMLEDVDFR</sequence>
<dbReference type="RefSeq" id="WP_118645757.1">
    <property type="nucleotide sequence ID" value="NZ_CP060635.1"/>
</dbReference>
<dbReference type="KEGG" id="whj:H9Q79_18210"/>
<name>A0A7G9GD54_9FIRM</name>
<protein>
    <submittedName>
        <fullName evidence="1">DUF1292 domain-containing protein</fullName>
    </submittedName>
</protein>
<organism evidence="1 2">
    <name type="scientific">Wansuia hejianensis</name>
    <dbReference type="NCBI Taxonomy" id="2763667"/>
    <lineage>
        <taxon>Bacteria</taxon>
        <taxon>Bacillati</taxon>
        <taxon>Bacillota</taxon>
        <taxon>Clostridia</taxon>
        <taxon>Lachnospirales</taxon>
        <taxon>Lachnospiraceae</taxon>
        <taxon>Wansuia</taxon>
    </lineage>
</organism>
<dbReference type="Proteomes" id="UP000515860">
    <property type="component" value="Chromosome"/>
</dbReference>
<proteinExistence type="predicted"/>